<accession>A0AAV8R9B4</accession>
<proteinExistence type="predicted"/>
<dbReference type="AlphaFoldDB" id="A0AAV8R9B4"/>
<name>A0AAV8R9B4_ENSVE</name>
<dbReference type="EMBL" id="JAQQAF010000004">
    <property type="protein sequence ID" value="KAJ8492160.1"/>
    <property type="molecule type" value="Genomic_DNA"/>
</dbReference>
<reference evidence="1 2" key="1">
    <citation type="submission" date="2022-12" db="EMBL/GenBank/DDBJ databases">
        <title>Chromosome-scale assembly of the Ensete ventricosum genome.</title>
        <authorList>
            <person name="Dussert Y."/>
            <person name="Stocks J."/>
            <person name="Wendawek A."/>
            <person name="Woldeyes F."/>
            <person name="Nichols R.A."/>
            <person name="Borrell J.S."/>
        </authorList>
    </citation>
    <scope>NUCLEOTIDE SEQUENCE [LARGE SCALE GENOMIC DNA]</scope>
    <source>
        <strain evidence="2">cv. Maze</strain>
        <tissue evidence="1">Seeds</tissue>
    </source>
</reference>
<protein>
    <recommendedName>
        <fullName evidence="3">Ribosomal protein L7Ae/L30e/S12e/Gadd45 domain-containing protein</fullName>
    </recommendedName>
</protein>
<dbReference type="Proteomes" id="UP001222027">
    <property type="component" value="Unassembled WGS sequence"/>
</dbReference>
<organism evidence="1 2">
    <name type="scientific">Ensete ventricosum</name>
    <name type="common">Abyssinian banana</name>
    <name type="synonym">Musa ensete</name>
    <dbReference type="NCBI Taxonomy" id="4639"/>
    <lineage>
        <taxon>Eukaryota</taxon>
        <taxon>Viridiplantae</taxon>
        <taxon>Streptophyta</taxon>
        <taxon>Embryophyta</taxon>
        <taxon>Tracheophyta</taxon>
        <taxon>Spermatophyta</taxon>
        <taxon>Magnoliopsida</taxon>
        <taxon>Liliopsida</taxon>
        <taxon>Zingiberales</taxon>
        <taxon>Musaceae</taxon>
        <taxon>Ensete</taxon>
    </lineage>
</organism>
<gene>
    <name evidence="1" type="ORF">OPV22_013881</name>
</gene>
<evidence type="ECO:0008006" key="3">
    <source>
        <dbReference type="Google" id="ProtNLM"/>
    </source>
</evidence>
<sequence length="81" mass="9068">MKKPRPRWLISLDVLKQAKARVTLEKRSVAVAAAAARKGQCNKVVCVGRTRDDAHRKCGRFLHRTLRPSLSIRTAADIMST</sequence>
<evidence type="ECO:0000313" key="2">
    <source>
        <dbReference type="Proteomes" id="UP001222027"/>
    </source>
</evidence>
<evidence type="ECO:0000313" key="1">
    <source>
        <dbReference type="EMBL" id="KAJ8492160.1"/>
    </source>
</evidence>
<comment type="caution">
    <text evidence="1">The sequence shown here is derived from an EMBL/GenBank/DDBJ whole genome shotgun (WGS) entry which is preliminary data.</text>
</comment>
<keyword evidence="2" id="KW-1185">Reference proteome</keyword>